<dbReference type="EMBL" id="KB733485">
    <property type="protein sequence ID" value="ENH99503.1"/>
    <property type="molecule type" value="Genomic_DNA"/>
</dbReference>
<proteinExistence type="predicted"/>
<evidence type="ECO:0000313" key="2">
    <source>
        <dbReference type="Proteomes" id="UP000012338"/>
    </source>
</evidence>
<gene>
    <name evidence="1" type="ORF">COCC4DRAFT_153143</name>
</gene>
<accession>N4WGV2</accession>
<sequence length="57" mass="6476">SCKIRQNLSSKIKPKTYGSGDSLVVTHLTTNPPVNCLYRPDRTGWLALNFLWPYVPE</sequence>
<reference evidence="2" key="2">
    <citation type="journal article" date="2013" name="PLoS Genet.">
        <title>Comparative genome structure, secondary metabolite, and effector coding capacity across Cochliobolus pathogens.</title>
        <authorList>
            <person name="Condon B.J."/>
            <person name="Leng Y."/>
            <person name="Wu D."/>
            <person name="Bushley K.E."/>
            <person name="Ohm R.A."/>
            <person name="Otillar R."/>
            <person name="Martin J."/>
            <person name="Schackwitz W."/>
            <person name="Grimwood J."/>
            <person name="MohdZainudin N."/>
            <person name="Xue C."/>
            <person name="Wang R."/>
            <person name="Manning V.A."/>
            <person name="Dhillon B."/>
            <person name="Tu Z.J."/>
            <person name="Steffenson B.J."/>
            <person name="Salamov A."/>
            <person name="Sun H."/>
            <person name="Lowry S."/>
            <person name="LaButti K."/>
            <person name="Han J."/>
            <person name="Copeland A."/>
            <person name="Lindquist E."/>
            <person name="Barry K."/>
            <person name="Schmutz J."/>
            <person name="Baker S.E."/>
            <person name="Ciuffetti L.M."/>
            <person name="Grigoriev I.V."/>
            <person name="Zhong S."/>
            <person name="Turgeon B.G."/>
        </authorList>
    </citation>
    <scope>NUCLEOTIDE SEQUENCE [LARGE SCALE GENOMIC DNA]</scope>
    <source>
        <strain evidence="2">C4 / ATCC 48331 / race T</strain>
    </source>
</reference>
<reference evidence="1 2" key="1">
    <citation type="journal article" date="2012" name="PLoS Pathog.">
        <title>Diverse lifestyles and strategies of plant pathogenesis encoded in the genomes of eighteen Dothideomycetes fungi.</title>
        <authorList>
            <person name="Ohm R.A."/>
            <person name="Feau N."/>
            <person name="Henrissat B."/>
            <person name="Schoch C.L."/>
            <person name="Horwitz B.A."/>
            <person name="Barry K.W."/>
            <person name="Condon B.J."/>
            <person name="Copeland A.C."/>
            <person name="Dhillon B."/>
            <person name="Glaser F."/>
            <person name="Hesse C.N."/>
            <person name="Kosti I."/>
            <person name="LaButti K."/>
            <person name="Lindquist E.A."/>
            <person name="Lucas S."/>
            <person name="Salamov A.A."/>
            <person name="Bradshaw R.E."/>
            <person name="Ciuffetti L."/>
            <person name="Hamelin R.C."/>
            <person name="Kema G.H.J."/>
            <person name="Lawrence C."/>
            <person name="Scott J.A."/>
            <person name="Spatafora J.W."/>
            <person name="Turgeon B.G."/>
            <person name="de Wit P.J.G.M."/>
            <person name="Zhong S."/>
            <person name="Goodwin S.B."/>
            <person name="Grigoriev I.V."/>
        </authorList>
    </citation>
    <scope>NUCLEOTIDE SEQUENCE [LARGE SCALE GENOMIC DNA]</scope>
    <source>
        <strain evidence="2">C4 / ATCC 48331 / race T</strain>
    </source>
</reference>
<organism evidence="1 2">
    <name type="scientific">Cochliobolus heterostrophus (strain C4 / ATCC 48331 / race T)</name>
    <name type="common">Southern corn leaf blight fungus</name>
    <name type="synonym">Bipolaris maydis</name>
    <dbReference type="NCBI Taxonomy" id="665024"/>
    <lineage>
        <taxon>Eukaryota</taxon>
        <taxon>Fungi</taxon>
        <taxon>Dikarya</taxon>
        <taxon>Ascomycota</taxon>
        <taxon>Pezizomycotina</taxon>
        <taxon>Dothideomycetes</taxon>
        <taxon>Pleosporomycetidae</taxon>
        <taxon>Pleosporales</taxon>
        <taxon>Pleosporineae</taxon>
        <taxon>Pleosporaceae</taxon>
        <taxon>Bipolaris</taxon>
    </lineage>
</organism>
<evidence type="ECO:0000313" key="1">
    <source>
        <dbReference type="EMBL" id="ENH99503.1"/>
    </source>
</evidence>
<dbReference type="OrthoDB" id="3763505at2759"/>
<dbReference type="AlphaFoldDB" id="N4WGV2"/>
<feature type="non-terminal residue" evidence="1">
    <location>
        <position position="1"/>
    </location>
</feature>
<name>N4WGV2_COCH4</name>
<dbReference type="Proteomes" id="UP000012338">
    <property type="component" value="Unassembled WGS sequence"/>
</dbReference>
<protein>
    <submittedName>
        <fullName evidence="1">Uncharacterized protein</fullName>
    </submittedName>
</protein>
<dbReference type="HOGENOM" id="CLU_188785_1_0_1"/>
<keyword evidence="2" id="KW-1185">Reference proteome</keyword>